<reference evidence="1" key="1">
    <citation type="submission" date="2022-12" db="EMBL/GenBank/DDBJ databases">
        <authorList>
            <person name="Petersen C."/>
        </authorList>
    </citation>
    <scope>NUCLEOTIDE SEQUENCE</scope>
    <source>
        <strain evidence="1">IBT 35673</strain>
    </source>
</reference>
<dbReference type="AlphaFoldDB" id="A0A9W9QJB0"/>
<organism evidence="1 2">
    <name type="scientific">Penicillium brevicompactum</name>
    <dbReference type="NCBI Taxonomy" id="5074"/>
    <lineage>
        <taxon>Eukaryota</taxon>
        <taxon>Fungi</taxon>
        <taxon>Dikarya</taxon>
        <taxon>Ascomycota</taxon>
        <taxon>Pezizomycotina</taxon>
        <taxon>Eurotiomycetes</taxon>
        <taxon>Eurotiomycetidae</taxon>
        <taxon>Eurotiales</taxon>
        <taxon>Aspergillaceae</taxon>
        <taxon>Penicillium</taxon>
    </lineage>
</organism>
<evidence type="ECO:0000313" key="2">
    <source>
        <dbReference type="Proteomes" id="UP001147695"/>
    </source>
</evidence>
<dbReference type="EMBL" id="JAPZBQ010000003">
    <property type="protein sequence ID" value="KAJ5339077.1"/>
    <property type="molecule type" value="Genomic_DNA"/>
</dbReference>
<evidence type="ECO:0000313" key="1">
    <source>
        <dbReference type="EMBL" id="KAJ5339077.1"/>
    </source>
</evidence>
<comment type="caution">
    <text evidence="1">The sequence shown here is derived from an EMBL/GenBank/DDBJ whole genome shotgun (WGS) entry which is preliminary data.</text>
</comment>
<dbReference type="Proteomes" id="UP001147695">
    <property type="component" value="Unassembled WGS sequence"/>
</dbReference>
<name>A0A9W9QJB0_PENBR</name>
<accession>A0A9W9QJB0</accession>
<proteinExistence type="predicted"/>
<gene>
    <name evidence="1" type="ORF">N7452_005805</name>
</gene>
<sequence length="530" mass="57752">MTERDSRRRRLAVGGRSDRFVWHQYHPTQKPKRYKATLKQVVGAPFTGILAPDAENAIVELIVAASTRPFDDPGLPTSDQRKILDSSIGKIFEKLQPFLKARVDVYLRSIVDRLLDANIPLTWNARTNNCQSFCNSLLDQDLFGPLVNGPTNLHTDSTPLYTMSFVCPQEGYMRNSVKTKYDVPSGLTEEYLLRFHFGRHDDADIIDSLQEYWYDWGAFGSPLYKHQNLFPWDCTEAYGKYPTRCGGCNIAKHVWAFPFDSWSIIALHLTRERHMYADTDANGDLRAPQSWMRDRLSVLHASSVLARAAAAMSKTPSFCSATSWLHTGSPNRYYHSLKRVKLGGIHRAQPFSHYFEAGTYRHYFLAQWAIRARHVQIEEYELLRDGRMRLLDVPSRRARFEDNSTPTTQKNNFDGFWGVGAGDVSEDSGMSHHDHHDMYADAHMEGTNLAPGQADVSESACAAGCSSNTGTSGCGSAEVACGACSNTGCASSCGRGGGGGGGGSSGGGGGCGGGGDGGGGGGGGCGGGGD</sequence>
<reference evidence="1" key="2">
    <citation type="journal article" date="2023" name="IMA Fungus">
        <title>Comparative genomic study of the Penicillium genus elucidates a diverse pangenome and 15 lateral gene transfer events.</title>
        <authorList>
            <person name="Petersen C."/>
            <person name="Sorensen T."/>
            <person name="Nielsen M.R."/>
            <person name="Sondergaard T.E."/>
            <person name="Sorensen J.L."/>
            <person name="Fitzpatrick D.A."/>
            <person name="Frisvad J.C."/>
            <person name="Nielsen K.L."/>
        </authorList>
    </citation>
    <scope>NUCLEOTIDE SEQUENCE</scope>
    <source>
        <strain evidence="1">IBT 35673</strain>
    </source>
</reference>
<protein>
    <submittedName>
        <fullName evidence="1">Uncharacterized protein</fullName>
    </submittedName>
</protein>